<evidence type="ECO:0000256" key="1">
    <source>
        <dbReference type="ARBA" id="ARBA00022614"/>
    </source>
</evidence>
<keyword evidence="2" id="KW-0677">Repeat</keyword>
<dbReference type="SMART" id="SM00368">
    <property type="entry name" value="LRR_RI"/>
    <property type="match status" value="3"/>
</dbReference>
<dbReference type="GO" id="GO:0045345">
    <property type="term" value="P:positive regulation of MHC class I biosynthetic process"/>
    <property type="evidence" value="ECO:0007669"/>
    <property type="project" value="TreeGrafter"/>
</dbReference>
<dbReference type="PANTHER" id="PTHR47189:SF1">
    <property type="entry name" value="MHC CLASS II TRANSACTIVATOR"/>
    <property type="match status" value="1"/>
</dbReference>
<organism evidence="3 4">
    <name type="scientific">Sphenodon punctatus</name>
    <name type="common">Tuatara</name>
    <name type="synonym">Hatteria punctata</name>
    <dbReference type="NCBI Taxonomy" id="8508"/>
    <lineage>
        <taxon>Eukaryota</taxon>
        <taxon>Metazoa</taxon>
        <taxon>Chordata</taxon>
        <taxon>Craniata</taxon>
        <taxon>Vertebrata</taxon>
        <taxon>Euteleostomi</taxon>
        <taxon>Lepidosauria</taxon>
        <taxon>Sphenodontia</taxon>
        <taxon>Sphenodontidae</taxon>
        <taxon>Sphenodon</taxon>
    </lineage>
</organism>
<protein>
    <submittedName>
        <fullName evidence="3">Uncharacterized protein</fullName>
    </submittedName>
</protein>
<keyword evidence="1" id="KW-0433">Leucine-rich repeat</keyword>
<dbReference type="AlphaFoldDB" id="A0A8D0GF83"/>
<dbReference type="OMA" id="WNEITCE"/>
<dbReference type="Gene3D" id="3.80.10.10">
    <property type="entry name" value="Ribonuclease Inhibitor"/>
    <property type="match status" value="1"/>
</dbReference>
<dbReference type="Proteomes" id="UP000694392">
    <property type="component" value="Unplaced"/>
</dbReference>
<dbReference type="SUPFAM" id="SSF52047">
    <property type="entry name" value="RNI-like"/>
    <property type="match status" value="1"/>
</dbReference>
<dbReference type="Ensembl" id="ENSSPUT00000004687.1">
    <property type="protein sequence ID" value="ENSSPUP00000004408.1"/>
    <property type="gene ID" value="ENSSPUG00000003399.1"/>
</dbReference>
<accession>A0A8D0GF83</accession>
<reference evidence="3" key="2">
    <citation type="submission" date="2025-09" db="UniProtKB">
        <authorList>
            <consortium name="Ensembl"/>
        </authorList>
    </citation>
    <scope>IDENTIFICATION</scope>
</reference>
<dbReference type="InterPro" id="IPR001611">
    <property type="entry name" value="Leu-rich_rpt"/>
</dbReference>
<evidence type="ECO:0000313" key="4">
    <source>
        <dbReference type="Proteomes" id="UP000694392"/>
    </source>
</evidence>
<dbReference type="Pfam" id="PF13516">
    <property type="entry name" value="LRR_6"/>
    <property type="match status" value="3"/>
</dbReference>
<evidence type="ECO:0000256" key="2">
    <source>
        <dbReference type="ARBA" id="ARBA00022737"/>
    </source>
</evidence>
<reference evidence="3" key="1">
    <citation type="submission" date="2025-08" db="UniProtKB">
        <authorList>
            <consortium name="Ensembl"/>
        </authorList>
    </citation>
    <scope>IDENTIFICATION</scope>
</reference>
<dbReference type="GO" id="GO:0045348">
    <property type="term" value="P:positive regulation of MHC class II biosynthetic process"/>
    <property type="evidence" value="ECO:0007669"/>
    <property type="project" value="TreeGrafter"/>
</dbReference>
<sequence length="122" mass="13680">KQKQYLTSLYFCFSLSRNKITDLGAEQLAKALPSLPSLKTLSLYNNDICDAGAENIAKILPAVASLRVLDIQYNKITDSGALQLTESLRKCPHIKTVAMWNPTIPYGVLEHLQQLDSRIDFR</sequence>
<name>A0A8D0GF83_SPHPU</name>
<dbReference type="GO" id="GO:0045944">
    <property type="term" value="P:positive regulation of transcription by RNA polymerase II"/>
    <property type="evidence" value="ECO:0007669"/>
    <property type="project" value="TreeGrafter"/>
</dbReference>
<dbReference type="GeneTree" id="ENSGT00940000161578"/>
<dbReference type="PANTHER" id="PTHR47189">
    <property type="entry name" value="MHC CLASS II TRANSACTIVATOR"/>
    <property type="match status" value="1"/>
</dbReference>
<keyword evidence="4" id="KW-1185">Reference proteome</keyword>
<evidence type="ECO:0000313" key="3">
    <source>
        <dbReference type="Ensembl" id="ENSSPUP00000004408.1"/>
    </source>
</evidence>
<dbReference type="InterPro" id="IPR032675">
    <property type="entry name" value="LRR_dom_sf"/>
</dbReference>
<proteinExistence type="predicted"/>